<keyword evidence="3" id="KW-1185">Reference proteome</keyword>
<accession>A0AAV0R9R2</accession>
<gene>
    <name evidence="1" type="ORF">LITE_LOCUS47177</name>
    <name evidence="2" type="ORF">LITE_LOCUS47190</name>
</gene>
<evidence type="ECO:0000313" key="1">
    <source>
        <dbReference type="EMBL" id="CAI0554384.1"/>
    </source>
</evidence>
<dbReference type="Proteomes" id="UP001154282">
    <property type="component" value="Unassembled WGS sequence"/>
</dbReference>
<dbReference type="EMBL" id="CAMGYJ010000010">
    <property type="protein sequence ID" value="CAI0554384.1"/>
    <property type="molecule type" value="Genomic_DNA"/>
</dbReference>
<reference evidence="1" key="1">
    <citation type="submission" date="2022-08" db="EMBL/GenBank/DDBJ databases">
        <authorList>
            <person name="Gutierrez-Valencia J."/>
        </authorList>
    </citation>
    <scope>NUCLEOTIDE SEQUENCE</scope>
</reference>
<comment type="caution">
    <text evidence="1">The sequence shown here is derived from an EMBL/GenBank/DDBJ whole genome shotgun (WGS) entry which is preliminary data.</text>
</comment>
<sequence>MAFNGRKFRIWTELKEETTEMEEKKKAVKCRWGVCRARGGRLTETLRATFNCWALVVWISLVGPEMMRSCPYPLILFVLFAFGCPQDEEPIQGLT</sequence>
<evidence type="ECO:0000313" key="2">
    <source>
        <dbReference type="EMBL" id="CAI0554410.1"/>
    </source>
</evidence>
<organism evidence="1 3">
    <name type="scientific">Linum tenue</name>
    <dbReference type="NCBI Taxonomy" id="586396"/>
    <lineage>
        <taxon>Eukaryota</taxon>
        <taxon>Viridiplantae</taxon>
        <taxon>Streptophyta</taxon>
        <taxon>Embryophyta</taxon>
        <taxon>Tracheophyta</taxon>
        <taxon>Spermatophyta</taxon>
        <taxon>Magnoliopsida</taxon>
        <taxon>eudicotyledons</taxon>
        <taxon>Gunneridae</taxon>
        <taxon>Pentapetalae</taxon>
        <taxon>rosids</taxon>
        <taxon>fabids</taxon>
        <taxon>Malpighiales</taxon>
        <taxon>Linaceae</taxon>
        <taxon>Linum</taxon>
    </lineage>
</organism>
<proteinExistence type="predicted"/>
<dbReference type="EMBL" id="CAMGYJ010000010">
    <property type="protein sequence ID" value="CAI0554410.1"/>
    <property type="molecule type" value="Genomic_DNA"/>
</dbReference>
<dbReference type="AlphaFoldDB" id="A0AAV0R9R2"/>
<evidence type="ECO:0000313" key="3">
    <source>
        <dbReference type="Proteomes" id="UP001154282"/>
    </source>
</evidence>
<protein>
    <submittedName>
        <fullName evidence="1">Uncharacterized protein</fullName>
    </submittedName>
</protein>
<name>A0AAV0R9R2_9ROSI</name>